<evidence type="ECO:0000313" key="1">
    <source>
        <dbReference type="EMBL" id="PVU86887.1"/>
    </source>
</evidence>
<keyword evidence="2" id="KW-1185">Reference proteome</keyword>
<accession>A0A2T9Y3K4</accession>
<organism evidence="1 2">
    <name type="scientific">Furculomyces boomerangus</name>
    <dbReference type="NCBI Taxonomy" id="61424"/>
    <lineage>
        <taxon>Eukaryota</taxon>
        <taxon>Fungi</taxon>
        <taxon>Fungi incertae sedis</taxon>
        <taxon>Zoopagomycota</taxon>
        <taxon>Kickxellomycotina</taxon>
        <taxon>Harpellomycetes</taxon>
        <taxon>Harpellales</taxon>
        <taxon>Harpellaceae</taxon>
        <taxon>Furculomyces</taxon>
    </lineage>
</organism>
<gene>
    <name evidence="1" type="ORF">BB559_006352</name>
</gene>
<dbReference type="EMBL" id="MBFT01000827">
    <property type="protein sequence ID" value="PVU86887.1"/>
    <property type="molecule type" value="Genomic_DNA"/>
</dbReference>
<reference evidence="1 2" key="1">
    <citation type="journal article" date="2018" name="MBio">
        <title>Comparative Genomics Reveals the Core Gene Toolbox for the Fungus-Insect Symbiosis.</title>
        <authorList>
            <person name="Wang Y."/>
            <person name="Stata M."/>
            <person name="Wang W."/>
            <person name="Stajich J.E."/>
            <person name="White M.M."/>
            <person name="Moncalvo J.M."/>
        </authorList>
    </citation>
    <scope>NUCLEOTIDE SEQUENCE [LARGE SCALE GENOMIC DNA]</scope>
    <source>
        <strain evidence="1 2">AUS-77-4</strain>
    </source>
</reference>
<protein>
    <submittedName>
        <fullName evidence="1">Uncharacterized protein</fullName>
    </submittedName>
</protein>
<sequence>MMDPLYRSLAGIPKLLNIQISQPKTNWNYKEISALTIPNPSVLSDFSINARTLLSLNRQNIFAIGDLDTKSSPSPYISNTFKLTLGSINKISSTKSEFSSIIQSISSSENSFAFPVNRINIADIPILDFLPKVDRKLILNKTFNKGFQEGGNNEWNSNCWINLIKLNIFPKIKGLIFLYVNNGIVTEKILSRFIPDNYGNCKFCGISEDKVISSIHVIGLESSGNQ</sequence>
<dbReference type="Proteomes" id="UP000245699">
    <property type="component" value="Unassembled WGS sequence"/>
</dbReference>
<dbReference type="AlphaFoldDB" id="A0A2T9Y3K4"/>
<comment type="caution">
    <text evidence="1">The sequence shown here is derived from an EMBL/GenBank/DDBJ whole genome shotgun (WGS) entry which is preliminary data.</text>
</comment>
<proteinExistence type="predicted"/>
<evidence type="ECO:0000313" key="2">
    <source>
        <dbReference type="Proteomes" id="UP000245699"/>
    </source>
</evidence>
<name>A0A2T9Y3K4_9FUNG</name>